<dbReference type="PIRSF" id="PIRSF016557">
    <property type="entry name" value="Caps_synth_CpsB"/>
    <property type="match status" value="1"/>
</dbReference>
<dbReference type="InterPro" id="IPR016195">
    <property type="entry name" value="Pol/histidinol_Pase-like"/>
</dbReference>
<evidence type="ECO:0000256" key="4">
    <source>
        <dbReference type="ARBA" id="ARBA00051722"/>
    </source>
</evidence>
<proteinExistence type="inferred from homology"/>
<dbReference type="Pfam" id="PF19567">
    <property type="entry name" value="CpsB_CapC"/>
    <property type="match status" value="1"/>
</dbReference>
<comment type="similarity">
    <text evidence="1">Belongs to the metallo-dependent hydrolases superfamily. CpsB/CapC family.</text>
</comment>
<dbReference type="GO" id="GO:0030145">
    <property type="term" value="F:manganese ion binding"/>
    <property type="evidence" value="ECO:0007669"/>
    <property type="project" value="InterPro"/>
</dbReference>
<dbReference type="PANTHER" id="PTHR39181">
    <property type="entry name" value="TYROSINE-PROTEIN PHOSPHATASE YWQE"/>
    <property type="match status" value="1"/>
</dbReference>
<dbReference type="PANTHER" id="PTHR39181:SF1">
    <property type="entry name" value="TYROSINE-PROTEIN PHOSPHATASE YWQE"/>
    <property type="match status" value="1"/>
</dbReference>
<dbReference type="SUPFAM" id="SSF89550">
    <property type="entry name" value="PHP domain-like"/>
    <property type="match status" value="1"/>
</dbReference>
<dbReference type="GO" id="GO:0004725">
    <property type="term" value="F:protein tyrosine phosphatase activity"/>
    <property type="evidence" value="ECO:0007669"/>
    <property type="project" value="UniProtKB-EC"/>
</dbReference>
<dbReference type="InterPro" id="IPR016667">
    <property type="entry name" value="Caps_polysacc_synth_CpsB/CapC"/>
</dbReference>
<evidence type="ECO:0000256" key="5">
    <source>
        <dbReference type="SAM" id="MobiDB-lite"/>
    </source>
</evidence>
<evidence type="ECO:0000313" key="7">
    <source>
        <dbReference type="Proteomes" id="UP000623250"/>
    </source>
</evidence>
<feature type="region of interest" description="Disordered" evidence="5">
    <location>
        <begin position="237"/>
        <end position="272"/>
    </location>
</feature>
<sequence>MFDLHSHLLPGIDDGSPNMRVSFEMARAYVDQGVLCVACTPHILPGLYHNTGPQIREAAAALQTSLDEAGIPLHIATGADNHIIPDFVEGLQRGHLLALDDTAYVLVEPPHHVALARLEDLFFSILVAGYVPILTHPERLTWIEGKYDVIERLSSRGVWMQVTAGSLLGRFGRRPRYWAQRMLEEGRVHILATDAHNNDSRPPDLLKGREAAAKIVGEKEAHHLVVTRPLGVLKNLHAGDLPEPEGITSDEVRGDESSVQASGTGDGRSLRERVRRLLA</sequence>
<organism evidence="6 7">
    <name type="scientific">Rhodomicrobium udaipurense</name>
    <dbReference type="NCBI Taxonomy" id="1202716"/>
    <lineage>
        <taxon>Bacteria</taxon>
        <taxon>Pseudomonadati</taxon>
        <taxon>Pseudomonadota</taxon>
        <taxon>Alphaproteobacteria</taxon>
        <taxon>Hyphomicrobiales</taxon>
        <taxon>Hyphomicrobiaceae</taxon>
        <taxon>Rhodomicrobium</taxon>
    </lineage>
</organism>
<accession>A0A8I1KJD1</accession>
<keyword evidence="3" id="KW-0378">Hydrolase</keyword>
<name>A0A8I1KJD1_9HYPH</name>
<evidence type="ECO:0000256" key="2">
    <source>
        <dbReference type="ARBA" id="ARBA00013064"/>
    </source>
</evidence>
<gene>
    <name evidence="6" type="ORF">JDN41_04195</name>
</gene>
<evidence type="ECO:0000256" key="1">
    <source>
        <dbReference type="ARBA" id="ARBA00005750"/>
    </source>
</evidence>
<dbReference type="EC" id="3.1.3.48" evidence="2"/>
<comment type="catalytic activity">
    <reaction evidence="4">
        <text>O-phospho-L-tyrosyl-[protein] + H2O = L-tyrosyl-[protein] + phosphate</text>
        <dbReference type="Rhea" id="RHEA:10684"/>
        <dbReference type="Rhea" id="RHEA-COMP:10136"/>
        <dbReference type="Rhea" id="RHEA-COMP:20101"/>
        <dbReference type="ChEBI" id="CHEBI:15377"/>
        <dbReference type="ChEBI" id="CHEBI:43474"/>
        <dbReference type="ChEBI" id="CHEBI:46858"/>
        <dbReference type="ChEBI" id="CHEBI:61978"/>
        <dbReference type="EC" id="3.1.3.48"/>
    </reaction>
</comment>
<dbReference type="AlphaFoldDB" id="A0A8I1KJD1"/>
<dbReference type="Gene3D" id="3.20.20.140">
    <property type="entry name" value="Metal-dependent hydrolases"/>
    <property type="match status" value="1"/>
</dbReference>
<comment type="caution">
    <text evidence="6">The sequence shown here is derived from an EMBL/GenBank/DDBJ whole genome shotgun (WGS) entry which is preliminary data.</text>
</comment>
<reference evidence="6 7" key="1">
    <citation type="submission" date="2020-12" db="EMBL/GenBank/DDBJ databases">
        <title>Revised draft genomes of Rhodomicrobium vannielii ATCC 17100 and Rhodomicrobium udaipurense JA643.</title>
        <authorList>
            <person name="Conners E.M."/>
            <person name="Davenport E.J."/>
            <person name="Bose A."/>
        </authorList>
    </citation>
    <scope>NUCLEOTIDE SEQUENCE [LARGE SCALE GENOMIC DNA]</scope>
    <source>
        <strain evidence="6 7">JA643</strain>
    </source>
</reference>
<evidence type="ECO:0000256" key="3">
    <source>
        <dbReference type="ARBA" id="ARBA00022801"/>
    </source>
</evidence>
<keyword evidence="7" id="KW-1185">Reference proteome</keyword>
<protein>
    <recommendedName>
        <fullName evidence="2">protein-tyrosine-phosphatase</fullName>
        <ecNumber evidence="2">3.1.3.48</ecNumber>
    </recommendedName>
</protein>
<dbReference type="EMBL" id="JAEMUK010000008">
    <property type="protein sequence ID" value="MBJ7542754.1"/>
    <property type="molecule type" value="Genomic_DNA"/>
</dbReference>
<dbReference type="Proteomes" id="UP000623250">
    <property type="component" value="Unassembled WGS sequence"/>
</dbReference>
<evidence type="ECO:0000313" key="6">
    <source>
        <dbReference type="EMBL" id="MBJ7542754.1"/>
    </source>
</evidence>
<dbReference type="RefSeq" id="WP_037233397.1">
    <property type="nucleotide sequence ID" value="NZ_JAEMUK010000008.1"/>
</dbReference>